<evidence type="ECO:0000313" key="2">
    <source>
        <dbReference type="EMBL" id="DAE32053.1"/>
    </source>
</evidence>
<evidence type="ECO:0000259" key="1">
    <source>
        <dbReference type="Pfam" id="PF09992"/>
    </source>
</evidence>
<dbReference type="EMBL" id="BK059115">
    <property type="protein sequence ID" value="DAE32053.1"/>
    <property type="molecule type" value="Genomic_DNA"/>
</dbReference>
<dbReference type="PANTHER" id="PTHR40446:SF2">
    <property type="entry name" value="N-ACETYLGLUCOSAMINE-1-PHOSPHODIESTER ALPHA-N-ACETYLGLUCOSAMINIDASE"/>
    <property type="match status" value="1"/>
</dbReference>
<name>A0A8S5RLV9_9VIRU</name>
<proteinExistence type="predicted"/>
<feature type="domain" description="Phosphodiester glycosidase" evidence="1">
    <location>
        <begin position="30"/>
        <end position="178"/>
    </location>
</feature>
<accession>A0A8S5RLV9</accession>
<reference evidence="2" key="1">
    <citation type="journal article" date="2021" name="Proc. Natl. Acad. Sci. U.S.A.">
        <title>A Catalog of Tens of Thousands of Viruses from Human Metagenomes Reveals Hidden Associations with Chronic Diseases.</title>
        <authorList>
            <person name="Tisza M.J."/>
            <person name="Buck C.B."/>
        </authorList>
    </citation>
    <scope>NUCLEOTIDE SEQUENCE</scope>
    <source>
        <strain evidence="2">CtZer25</strain>
    </source>
</reference>
<keyword evidence="2" id="KW-0326">Glycosidase</keyword>
<dbReference type="GO" id="GO:0016798">
    <property type="term" value="F:hydrolase activity, acting on glycosyl bonds"/>
    <property type="evidence" value="ECO:0007669"/>
    <property type="project" value="UniProtKB-KW"/>
</dbReference>
<dbReference type="PANTHER" id="PTHR40446">
    <property type="entry name" value="N-ACETYLGLUCOSAMINE-1-PHOSPHODIESTER ALPHA-N-ACETYLGLUCOSAMINIDASE"/>
    <property type="match status" value="1"/>
</dbReference>
<organism evidence="2">
    <name type="scientific">virus sp. ctZer25</name>
    <dbReference type="NCBI Taxonomy" id="2825819"/>
    <lineage>
        <taxon>Viruses</taxon>
    </lineage>
</organism>
<dbReference type="InterPro" id="IPR018711">
    <property type="entry name" value="NAGPA"/>
</dbReference>
<sequence length="226" mass="24439">MVDTFDCARAQIYHNTGKLTPAQIKAKTGCTHIINGYLFNGKFQPVGWTVIDGKIISRDKYQDWGVSIGSDGKPQMLTDRGGSFLSGVPILKAGSKLYRGLTADVARPAARTAVGWMPNGKVCLWCDKASLTREQLQNKLLGLGVVDALMLDGGGSTQGIFPGGKVVSTRKVPTMLLFWERSAKTEDQALVWGKAHGLLTDANAGETVTRADMVRALYQIWGDNHG</sequence>
<protein>
    <submittedName>
        <fullName evidence="2">Phosphodiester glycosidase</fullName>
    </submittedName>
</protein>
<dbReference type="Pfam" id="PF09992">
    <property type="entry name" value="NAGPA"/>
    <property type="match status" value="1"/>
</dbReference>
<keyword evidence="2" id="KW-0378">Hydrolase</keyword>